<dbReference type="InterPro" id="IPR052145">
    <property type="entry name" value="Mediator/Homeobox_domain"/>
</dbReference>
<evidence type="ECO:0000313" key="3">
    <source>
        <dbReference type="Proteomes" id="UP000256970"/>
    </source>
</evidence>
<accession>A0A383VVW9</accession>
<dbReference type="PANTHER" id="PTHR24330:SF19">
    <property type="entry name" value="MEDIATOR OF RNA POLYMERASE II TRANSCRIPTION SUBUNIT 29"/>
    <property type="match status" value="1"/>
</dbReference>
<feature type="compositionally biased region" description="Polar residues" evidence="1">
    <location>
        <begin position="400"/>
        <end position="413"/>
    </location>
</feature>
<evidence type="ECO:0000256" key="1">
    <source>
        <dbReference type="SAM" id="MobiDB-lite"/>
    </source>
</evidence>
<name>A0A383VVW9_TETOB</name>
<organism evidence="2 3">
    <name type="scientific">Tetradesmus obliquus</name>
    <name type="common">Green alga</name>
    <name type="synonym">Acutodesmus obliquus</name>
    <dbReference type="NCBI Taxonomy" id="3088"/>
    <lineage>
        <taxon>Eukaryota</taxon>
        <taxon>Viridiplantae</taxon>
        <taxon>Chlorophyta</taxon>
        <taxon>core chlorophytes</taxon>
        <taxon>Chlorophyceae</taxon>
        <taxon>CS clade</taxon>
        <taxon>Sphaeropleales</taxon>
        <taxon>Scenedesmaceae</taxon>
        <taxon>Tetradesmus</taxon>
    </lineage>
</organism>
<dbReference type="Proteomes" id="UP000256970">
    <property type="component" value="Unassembled WGS sequence"/>
</dbReference>
<feature type="region of interest" description="Disordered" evidence="1">
    <location>
        <begin position="803"/>
        <end position="827"/>
    </location>
</feature>
<dbReference type="AlphaFoldDB" id="A0A383VVW9"/>
<evidence type="ECO:0000313" key="2">
    <source>
        <dbReference type="EMBL" id="SZX68914.1"/>
    </source>
</evidence>
<dbReference type="EMBL" id="FNXT01000890">
    <property type="protein sequence ID" value="SZX68914.1"/>
    <property type="molecule type" value="Genomic_DNA"/>
</dbReference>
<sequence>MMAGWGWLQGRAMCYILDGVYDAIPAYDKAVGRFLITATCSGKGAVLLAVTATADPLGSWFLFTLVADAAGTAMECTSPRETAVADSVRLTYDANGVYLSLFNYCPSDPKKQGATILALPKHKVYKGAPNFVYAVFSADQILAALNPTLDSELNPELGSALNLGPSSLRQCQPAPPQTAKDAAGAAAYFVCDHIGPNSSTPRSSFTLVSILNTGALWQFAGTAAAAAAASPSCFLAAALVPRGREALLSSEVLLQQPEGGSGLHAGGTRPVGFWSGAAVLSGGKVYTVDRIDVADPPRLPLAAVVMPSLMWTEVSVQANVSGAGDCTKTEAWGSNWNWTRDWSQDWGKDFDQEWKENKEAAAAMQPHIDAIEAAVKQAIAEAAANCSAANNATGLAVQGNSLNNSTAEGTPGSQQQQQQQQDATAGDGISDGSVGTVDGARSDPYNCSAAIAAAAAAAANISNTSSANTAMQPGTPLRRLAAASTPTALLLSPASSSSILQHPAVAAALAAAAAATSNSTSVQDVVWTAATLQQQQQQQRASQLSFQDFGGVDGWAVGCWYCVGNNGIYYTNSWYYRYWYQQWNFNWYTRYKRNYAPGWSKPNKGIYGRRLQQQQQQQQLLNDTILIPPCLLGSQSYSNTCKRCNYTAASVSMTVNVTRSGVVSQLGRNPLGFAAPSIAVTGSGSIVIVTSYSGPFQHPNSTLPAYPGIASLTISPNSSNAAWKVLRTGTGSVKSMSGRWSDFSSIDITSFAAADAAGAATQPAGQIPAAAEDTAAGTGSKLAAAAPARLYFGVQWSQREVECGESAGSGSGSGSSSGGGGSGELEYEPVCAMPAPWIGQLDGR</sequence>
<keyword evidence="3" id="KW-1185">Reference proteome</keyword>
<gene>
    <name evidence="2" type="ORF">BQ4739_LOCUS9226</name>
</gene>
<proteinExistence type="predicted"/>
<feature type="region of interest" description="Disordered" evidence="1">
    <location>
        <begin position="400"/>
        <end position="437"/>
    </location>
</feature>
<reference evidence="2 3" key="1">
    <citation type="submission" date="2016-10" db="EMBL/GenBank/DDBJ databases">
        <authorList>
            <person name="Cai Z."/>
        </authorList>
    </citation>
    <scope>NUCLEOTIDE SEQUENCE [LARGE SCALE GENOMIC DNA]</scope>
</reference>
<dbReference type="PANTHER" id="PTHR24330">
    <property type="entry name" value="HOMEOBOX PROTEIN BARH-LIKE"/>
    <property type="match status" value="1"/>
</dbReference>
<protein>
    <submittedName>
        <fullName evidence="2">Uncharacterized protein</fullName>
    </submittedName>
</protein>
<feature type="compositionally biased region" description="Gly residues" evidence="1">
    <location>
        <begin position="807"/>
        <end position="823"/>
    </location>
</feature>